<organism evidence="2">
    <name type="scientific">hydrothermal vent metagenome</name>
    <dbReference type="NCBI Taxonomy" id="652676"/>
    <lineage>
        <taxon>unclassified sequences</taxon>
        <taxon>metagenomes</taxon>
        <taxon>ecological metagenomes</taxon>
    </lineage>
</organism>
<accession>A0A3B0UIU1</accession>
<keyword evidence="1" id="KW-0812">Transmembrane</keyword>
<evidence type="ECO:0008006" key="3">
    <source>
        <dbReference type="Google" id="ProtNLM"/>
    </source>
</evidence>
<dbReference type="AlphaFoldDB" id="A0A3B0UIU1"/>
<keyword evidence="1" id="KW-0472">Membrane</keyword>
<name>A0A3B0UIU1_9ZZZZ</name>
<evidence type="ECO:0000256" key="1">
    <source>
        <dbReference type="SAM" id="Phobius"/>
    </source>
</evidence>
<protein>
    <recommendedName>
        <fullName evidence="3">DUF3311 domain-containing protein</fullName>
    </recommendedName>
</protein>
<dbReference type="EMBL" id="UOEO01000132">
    <property type="protein sequence ID" value="VAW20214.1"/>
    <property type="molecule type" value="Genomic_DNA"/>
</dbReference>
<evidence type="ECO:0000313" key="2">
    <source>
        <dbReference type="EMBL" id="VAW20214.1"/>
    </source>
</evidence>
<sequence length="86" mass="9553">MKDMRKLQFLNFLLPLIGFLLMSPPLISIANVDKMIFGFPAIIAFLFTVWMLLIAAAFLFQRHIASLDKGADNKADLAAGTAKPEK</sequence>
<proteinExistence type="predicted"/>
<reference evidence="2" key="1">
    <citation type="submission" date="2018-06" db="EMBL/GenBank/DDBJ databases">
        <authorList>
            <person name="Zhirakovskaya E."/>
        </authorList>
    </citation>
    <scope>NUCLEOTIDE SEQUENCE</scope>
</reference>
<feature type="transmembrane region" description="Helical" evidence="1">
    <location>
        <begin position="36"/>
        <end position="60"/>
    </location>
</feature>
<gene>
    <name evidence="2" type="ORF">MNBD_ALPHA12-1753</name>
</gene>
<feature type="transmembrane region" description="Helical" evidence="1">
    <location>
        <begin position="12"/>
        <end position="30"/>
    </location>
</feature>
<keyword evidence="1" id="KW-1133">Transmembrane helix</keyword>